<dbReference type="GO" id="GO:0030497">
    <property type="term" value="P:fatty acid elongation"/>
    <property type="evidence" value="ECO:0007669"/>
    <property type="project" value="TreeGrafter"/>
</dbReference>
<accession>A0A382J896</accession>
<dbReference type="Gene3D" id="3.40.50.720">
    <property type="entry name" value="NAD(P)-binding Rossmann-like Domain"/>
    <property type="match status" value="1"/>
</dbReference>
<dbReference type="FunFam" id="3.40.50.720:FF:000084">
    <property type="entry name" value="Short-chain dehydrogenase reductase"/>
    <property type="match status" value="1"/>
</dbReference>
<evidence type="ECO:0000256" key="1">
    <source>
        <dbReference type="ARBA" id="ARBA00006484"/>
    </source>
</evidence>
<dbReference type="EMBL" id="UINC01072558">
    <property type="protein sequence ID" value="SVC08290.1"/>
    <property type="molecule type" value="Genomic_DNA"/>
</dbReference>
<dbReference type="Pfam" id="PF00106">
    <property type="entry name" value="adh_short"/>
    <property type="match status" value="1"/>
</dbReference>
<gene>
    <name evidence="2" type="ORF">METZ01_LOCUS261144</name>
</gene>
<dbReference type="InterPro" id="IPR002347">
    <property type="entry name" value="SDR_fam"/>
</dbReference>
<dbReference type="AlphaFoldDB" id="A0A382J896"/>
<dbReference type="PRINTS" id="PR00081">
    <property type="entry name" value="GDHRDH"/>
</dbReference>
<sequence>MINYTDDYTGKVAVVTGAARGIGKETATRISKNGAKVALWDYDEKNIQLLSEKIGNNSIPLKVDVSDENSIKNAAEIVRDKLGIPSLLVNCAGVAGDNATVADTDPNEWRRVININLTGTFLCCRELVSGMVNNNYGRIVNIASVAGKEGNPNAAHYSASKAGVITFTRSLAKEVSSSGVLVNSITPAVIDTEMLSQVSEEH</sequence>
<evidence type="ECO:0008006" key="3">
    <source>
        <dbReference type="Google" id="ProtNLM"/>
    </source>
</evidence>
<proteinExistence type="inferred from homology"/>
<organism evidence="2">
    <name type="scientific">marine metagenome</name>
    <dbReference type="NCBI Taxonomy" id="408172"/>
    <lineage>
        <taxon>unclassified sequences</taxon>
        <taxon>metagenomes</taxon>
        <taxon>ecological metagenomes</taxon>
    </lineage>
</organism>
<protein>
    <recommendedName>
        <fullName evidence="3">3-oxoacyl-ACP reductase</fullName>
    </recommendedName>
</protein>
<evidence type="ECO:0000313" key="2">
    <source>
        <dbReference type="EMBL" id="SVC08290.1"/>
    </source>
</evidence>
<dbReference type="GO" id="GO:0016616">
    <property type="term" value="F:oxidoreductase activity, acting on the CH-OH group of donors, NAD or NADP as acceptor"/>
    <property type="evidence" value="ECO:0007669"/>
    <property type="project" value="TreeGrafter"/>
</dbReference>
<feature type="non-terminal residue" evidence="2">
    <location>
        <position position="202"/>
    </location>
</feature>
<dbReference type="PANTHER" id="PTHR42760:SF129">
    <property type="entry name" value="OXIDOREDUCTASE"/>
    <property type="match status" value="1"/>
</dbReference>
<dbReference type="InterPro" id="IPR020904">
    <property type="entry name" value="Sc_DH/Rdtase_CS"/>
</dbReference>
<dbReference type="PANTHER" id="PTHR42760">
    <property type="entry name" value="SHORT-CHAIN DEHYDROGENASES/REDUCTASES FAMILY MEMBER"/>
    <property type="match status" value="1"/>
</dbReference>
<dbReference type="InterPro" id="IPR036291">
    <property type="entry name" value="NAD(P)-bd_dom_sf"/>
</dbReference>
<dbReference type="PRINTS" id="PR00080">
    <property type="entry name" value="SDRFAMILY"/>
</dbReference>
<comment type="similarity">
    <text evidence="1">Belongs to the short-chain dehydrogenases/reductases (SDR) family.</text>
</comment>
<dbReference type="PROSITE" id="PS00061">
    <property type="entry name" value="ADH_SHORT"/>
    <property type="match status" value="1"/>
</dbReference>
<reference evidence="2" key="1">
    <citation type="submission" date="2018-05" db="EMBL/GenBank/DDBJ databases">
        <authorList>
            <person name="Lanie J.A."/>
            <person name="Ng W.-L."/>
            <person name="Kazmierczak K.M."/>
            <person name="Andrzejewski T.M."/>
            <person name="Davidsen T.M."/>
            <person name="Wayne K.J."/>
            <person name="Tettelin H."/>
            <person name="Glass J.I."/>
            <person name="Rusch D."/>
            <person name="Podicherti R."/>
            <person name="Tsui H.-C.T."/>
            <person name="Winkler M.E."/>
        </authorList>
    </citation>
    <scope>NUCLEOTIDE SEQUENCE</scope>
</reference>
<name>A0A382J896_9ZZZZ</name>
<dbReference type="SUPFAM" id="SSF51735">
    <property type="entry name" value="NAD(P)-binding Rossmann-fold domains"/>
    <property type="match status" value="1"/>
</dbReference>